<dbReference type="SUPFAM" id="SSF48371">
    <property type="entry name" value="ARM repeat"/>
    <property type="match status" value="1"/>
</dbReference>
<dbReference type="Proteomes" id="UP001448207">
    <property type="component" value="Unassembled WGS sequence"/>
</dbReference>
<feature type="region of interest" description="Disordered" evidence="1">
    <location>
        <begin position="381"/>
        <end position="439"/>
    </location>
</feature>
<proteinExistence type="predicted"/>
<evidence type="ECO:0000259" key="2">
    <source>
        <dbReference type="Pfam" id="PF12937"/>
    </source>
</evidence>
<feature type="domain" description="F-box" evidence="2">
    <location>
        <begin position="61"/>
        <end position="105"/>
    </location>
</feature>
<protein>
    <recommendedName>
        <fullName evidence="2">F-box domain-containing protein</fullName>
    </recommendedName>
</protein>
<dbReference type="Gene3D" id="3.80.10.10">
    <property type="entry name" value="Ribonuclease Inhibitor"/>
    <property type="match status" value="1"/>
</dbReference>
<sequence length="675" mass="76071">MESRNSNPSKEDFMIVPRAAYKSWCELLLEQSAPNTADSKFTDEANDVPILSNPVKRTASISCLPPELLIEIFGHLSSHQSALYASSLVCRQWLTCAVPILYRRPIVLDTYRWAIFILTLTRTKRSFQYGHLITSVDLSSGKSIEVMKDHEFYLRVTGLVHGNNTPRITPSPIPNMSHVMRGPAGIFRLSESLAREDNGAMSFRGLSSIIISTSSLIQLAHNCNNLTSLNLSYTSMLTDSMIEETGEYLSTLQYYAIQPGLTHVQISLETAIKAIGRECKHIEELKAQRCEWISAQVIWMWATYCPSLVRIDARRSTKCTVKRLVSSVLEIHGVGKSRNNNHHNTGRNSHLDSDDDRTMTTEFLAEPIDGVNHVIIQTINGVEVEMGEEEVDEDDEDEEDDEDDDEDDEDDDDEDDEDDDNDDNQGGNNINEPAMLPGQAQRIRAARMNIAMNMGMEMNPNEPLRINSILLRRGNQDFLVDLNSNVAISLGDNHFTYEPDQASFLPDAPRPPMPHTFNYFVQNPEDIESNIQNVGPAALNLRRNNPVRWPNTRDGLPGALTQQPQPQQQQQQQQQPTAAAAARRLSSIPPIYQYEPQLQFYNETQHDPELHPHLLDIAEELHLRHNLSRRATGGPSLPMSGSIHRNNYRSLGDMVHDIIKDAKDLGAMDLAWFAD</sequence>
<dbReference type="InterPro" id="IPR016024">
    <property type="entry name" value="ARM-type_fold"/>
</dbReference>
<keyword evidence="4" id="KW-1185">Reference proteome</keyword>
<evidence type="ECO:0000313" key="3">
    <source>
        <dbReference type="EMBL" id="KAL0079336.1"/>
    </source>
</evidence>
<gene>
    <name evidence="3" type="ORF">J3Q64DRAFT_1870864</name>
</gene>
<organism evidence="3 4">
    <name type="scientific">Phycomyces blakesleeanus</name>
    <dbReference type="NCBI Taxonomy" id="4837"/>
    <lineage>
        <taxon>Eukaryota</taxon>
        <taxon>Fungi</taxon>
        <taxon>Fungi incertae sedis</taxon>
        <taxon>Mucoromycota</taxon>
        <taxon>Mucoromycotina</taxon>
        <taxon>Mucoromycetes</taxon>
        <taxon>Mucorales</taxon>
        <taxon>Phycomycetaceae</taxon>
        <taxon>Phycomyces</taxon>
    </lineage>
</organism>
<comment type="caution">
    <text evidence="3">The sequence shown here is derived from an EMBL/GenBank/DDBJ whole genome shotgun (WGS) entry which is preliminary data.</text>
</comment>
<dbReference type="SUPFAM" id="SSF52047">
    <property type="entry name" value="RNI-like"/>
    <property type="match status" value="1"/>
</dbReference>
<dbReference type="SUPFAM" id="SSF81383">
    <property type="entry name" value="F-box domain"/>
    <property type="match status" value="1"/>
</dbReference>
<reference evidence="3 4" key="1">
    <citation type="submission" date="2024-04" db="EMBL/GenBank/DDBJ databases">
        <title>Symmetric and asymmetric DNA N6-adenine methylation regulates different biological responses in Mucorales.</title>
        <authorList>
            <consortium name="Lawrence Berkeley National Laboratory"/>
            <person name="Lax C."/>
            <person name="Mondo S.J."/>
            <person name="Osorio-Concepcion M."/>
            <person name="Muszewska A."/>
            <person name="Corrochano-Luque M."/>
            <person name="Gutierrez G."/>
            <person name="Riley R."/>
            <person name="Lipzen A."/>
            <person name="Guo J."/>
            <person name="Hundley H."/>
            <person name="Amirebrahimi M."/>
            <person name="Ng V."/>
            <person name="Lorenzo-Gutierrez D."/>
            <person name="Binder U."/>
            <person name="Yang J."/>
            <person name="Song Y."/>
            <person name="Canovas D."/>
            <person name="Navarro E."/>
            <person name="Freitag M."/>
            <person name="Gabaldon T."/>
            <person name="Grigoriev I.V."/>
            <person name="Corrochano L.M."/>
            <person name="Nicolas F.E."/>
            <person name="Garre V."/>
        </authorList>
    </citation>
    <scope>NUCLEOTIDE SEQUENCE [LARGE SCALE GENOMIC DNA]</scope>
    <source>
        <strain evidence="3 4">L51</strain>
    </source>
</reference>
<evidence type="ECO:0000256" key="1">
    <source>
        <dbReference type="SAM" id="MobiDB-lite"/>
    </source>
</evidence>
<dbReference type="InterPro" id="IPR032675">
    <property type="entry name" value="LRR_dom_sf"/>
</dbReference>
<accession>A0ABR3AQV0</accession>
<name>A0ABR3AQV0_PHYBL</name>
<dbReference type="EMBL" id="JBCLYO010000022">
    <property type="protein sequence ID" value="KAL0079336.1"/>
    <property type="molecule type" value="Genomic_DNA"/>
</dbReference>
<dbReference type="InterPro" id="IPR001810">
    <property type="entry name" value="F-box_dom"/>
</dbReference>
<dbReference type="InterPro" id="IPR036047">
    <property type="entry name" value="F-box-like_dom_sf"/>
</dbReference>
<dbReference type="Gene3D" id="1.20.1280.50">
    <property type="match status" value="1"/>
</dbReference>
<feature type="compositionally biased region" description="Low complexity" evidence="1">
    <location>
        <begin position="561"/>
        <end position="578"/>
    </location>
</feature>
<feature type="compositionally biased region" description="Acidic residues" evidence="1">
    <location>
        <begin position="385"/>
        <end position="423"/>
    </location>
</feature>
<feature type="region of interest" description="Disordered" evidence="1">
    <location>
        <begin position="543"/>
        <end position="578"/>
    </location>
</feature>
<evidence type="ECO:0000313" key="4">
    <source>
        <dbReference type="Proteomes" id="UP001448207"/>
    </source>
</evidence>
<dbReference type="Pfam" id="PF12937">
    <property type="entry name" value="F-box-like"/>
    <property type="match status" value="1"/>
</dbReference>
<feature type="region of interest" description="Disordered" evidence="1">
    <location>
        <begin position="335"/>
        <end position="356"/>
    </location>
</feature>